<dbReference type="Proteomes" id="UP000431462">
    <property type="component" value="Unassembled WGS sequence"/>
</dbReference>
<protein>
    <submittedName>
        <fullName evidence="1">Uncharacterized protein</fullName>
    </submittedName>
</protein>
<evidence type="ECO:0000313" key="2">
    <source>
        <dbReference type="Proteomes" id="UP000431462"/>
    </source>
</evidence>
<dbReference type="EMBL" id="VENC01000006">
    <property type="protein sequence ID" value="MTI98174.1"/>
    <property type="molecule type" value="Genomic_DNA"/>
</dbReference>
<accession>A0A844HXK8</accession>
<evidence type="ECO:0000313" key="1">
    <source>
        <dbReference type="EMBL" id="MTI98174.1"/>
    </source>
</evidence>
<dbReference type="RefSeq" id="WP_058340665.1">
    <property type="nucleotide sequence ID" value="NZ_CBDIPR010000001.1"/>
</dbReference>
<proteinExistence type="predicted"/>
<reference evidence="1 2" key="1">
    <citation type="submission" date="2019-06" db="EMBL/GenBank/DDBJ databases">
        <title>Enrichment of Autotrophic Halophilic Microorganisms from Red Sea Brine Pool Using Microbial Electrosynthesis System.</title>
        <authorList>
            <person name="Alqahtani M.F."/>
            <person name="Bajracharya S."/>
            <person name="Katuri K.P."/>
            <person name="Ali M."/>
            <person name="Saikaly P.E."/>
        </authorList>
    </citation>
    <scope>NUCLEOTIDE SEQUENCE [LARGE SCALE GENOMIC DNA]</scope>
    <source>
        <strain evidence="1">MES15</strain>
    </source>
</reference>
<gene>
    <name evidence="1" type="ORF">FH752_06085</name>
</gene>
<comment type="caution">
    <text evidence="1">The sequence shown here is derived from an EMBL/GenBank/DDBJ whole genome shotgun (WGS) entry which is preliminary data.</text>
</comment>
<sequence length="328" mass="36609">MELFKRGKRRLVGRYDIPEELWCSVSSMIHLPPMLISSWTGLLKKHGLLDKARQPAPKKLIGGLTEKESKDHLTWRFTGSSARVSMLMLDPKGKLDDISDAFYQTFSGNRVFIADIPAGAGASILTVLTTLAELRKQERIPRNPLTVVILAGEISEFSRGYANSMLQSVKKDLADQAITIEPHIVPWNALDAFSTTNLVRKMTLHSQNAAARMVILANFSGFLNSSSNWKKAKPQFEEIFRHSTDEIFSTAIWIEPGKNDVTSESGFLGKVTKWFKDNFQVVFGNGRNAKDIGFASSTSQFKHPLKDHDVRSNLTVVRFDLPEVGGAE</sequence>
<dbReference type="AlphaFoldDB" id="A0A844HXK8"/>
<organism evidence="1 2">
    <name type="scientific">Marinobacter adhaerens</name>
    <dbReference type="NCBI Taxonomy" id="1033846"/>
    <lineage>
        <taxon>Bacteria</taxon>
        <taxon>Pseudomonadati</taxon>
        <taxon>Pseudomonadota</taxon>
        <taxon>Gammaproteobacteria</taxon>
        <taxon>Pseudomonadales</taxon>
        <taxon>Marinobacteraceae</taxon>
        <taxon>Marinobacter</taxon>
    </lineage>
</organism>
<name>A0A844HXK8_9GAMM</name>